<name>A0AAD4D7J8_9FUNG</name>
<dbReference type="CDD" id="cd23805">
    <property type="entry name" value="UBCc_UBE2T"/>
    <property type="match status" value="1"/>
</dbReference>
<evidence type="ECO:0000256" key="3">
    <source>
        <dbReference type="ARBA" id="ARBA00022741"/>
    </source>
</evidence>
<dbReference type="InterPro" id="IPR016135">
    <property type="entry name" value="UBQ-conjugating_enzyme/RWD"/>
</dbReference>
<keyword evidence="5" id="KW-0067">ATP-binding</keyword>
<evidence type="ECO:0000259" key="8">
    <source>
        <dbReference type="PROSITE" id="PS50127"/>
    </source>
</evidence>
<dbReference type="EMBL" id="JAAAIL010001274">
    <property type="protein sequence ID" value="KAG0270930.1"/>
    <property type="molecule type" value="Genomic_DNA"/>
</dbReference>
<gene>
    <name evidence="9" type="primary">UBE2T</name>
    <name evidence="9" type="ORF">BGZ95_001348</name>
</gene>
<feature type="active site" description="Glycyl thioester intermediate" evidence="6">
    <location>
        <position position="91"/>
    </location>
</feature>
<evidence type="ECO:0000256" key="5">
    <source>
        <dbReference type="ARBA" id="ARBA00022840"/>
    </source>
</evidence>
<dbReference type="AlphaFoldDB" id="A0AAD4D7J8"/>
<feature type="compositionally biased region" description="Basic and acidic residues" evidence="7">
    <location>
        <begin position="587"/>
        <end position="599"/>
    </location>
</feature>
<feature type="domain" description="UBC core" evidence="8">
    <location>
        <begin position="7"/>
        <end position="157"/>
    </location>
</feature>
<dbReference type="Pfam" id="PF00179">
    <property type="entry name" value="UQ_con"/>
    <property type="match status" value="1"/>
</dbReference>
<dbReference type="InterPro" id="IPR050113">
    <property type="entry name" value="Ub_conjugating_enzyme"/>
</dbReference>
<evidence type="ECO:0000313" key="10">
    <source>
        <dbReference type="Proteomes" id="UP001194580"/>
    </source>
</evidence>
<dbReference type="PANTHER" id="PTHR24067">
    <property type="entry name" value="UBIQUITIN-CONJUGATING ENZYME E2"/>
    <property type="match status" value="1"/>
</dbReference>
<evidence type="ECO:0000313" key="9">
    <source>
        <dbReference type="EMBL" id="KAG0270930.1"/>
    </source>
</evidence>
<dbReference type="SMART" id="SM00212">
    <property type="entry name" value="UBCc"/>
    <property type="match status" value="1"/>
</dbReference>
<evidence type="ECO:0000256" key="7">
    <source>
        <dbReference type="SAM" id="MobiDB-lite"/>
    </source>
</evidence>
<feature type="compositionally biased region" description="Low complexity" evidence="7">
    <location>
        <begin position="514"/>
        <end position="523"/>
    </location>
</feature>
<dbReference type="PROSITE" id="PS50127">
    <property type="entry name" value="UBC_2"/>
    <property type="match status" value="1"/>
</dbReference>
<evidence type="ECO:0000256" key="2">
    <source>
        <dbReference type="ARBA" id="ARBA00022679"/>
    </source>
</evidence>
<dbReference type="InterPro" id="IPR000608">
    <property type="entry name" value="UBC"/>
</dbReference>
<proteinExistence type="predicted"/>
<dbReference type="SUPFAM" id="SSF54495">
    <property type="entry name" value="UBC-like"/>
    <property type="match status" value="1"/>
</dbReference>
<dbReference type="InterPro" id="IPR023313">
    <property type="entry name" value="UBQ-conjugating_AS"/>
</dbReference>
<dbReference type="GO" id="GO:0005524">
    <property type="term" value="F:ATP binding"/>
    <property type="evidence" value="ECO:0007669"/>
    <property type="project" value="UniProtKB-KW"/>
</dbReference>
<evidence type="ECO:0000256" key="6">
    <source>
        <dbReference type="PROSITE-ProRule" id="PRU10133"/>
    </source>
</evidence>
<reference evidence="9" key="1">
    <citation type="journal article" date="2020" name="Fungal Divers.">
        <title>Resolving the Mortierellaceae phylogeny through synthesis of multi-gene phylogenetics and phylogenomics.</title>
        <authorList>
            <person name="Vandepol N."/>
            <person name="Liber J."/>
            <person name="Desiro A."/>
            <person name="Na H."/>
            <person name="Kennedy M."/>
            <person name="Barry K."/>
            <person name="Grigoriev I.V."/>
            <person name="Miller A.N."/>
            <person name="O'Donnell K."/>
            <person name="Stajich J.E."/>
            <person name="Bonito G."/>
        </authorList>
    </citation>
    <scope>NUCLEOTIDE SEQUENCE</scope>
    <source>
        <strain evidence="9">NRRL 28262</strain>
    </source>
</reference>
<dbReference type="Gene3D" id="3.10.110.10">
    <property type="entry name" value="Ubiquitin Conjugating Enzyme"/>
    <property type="match status" value="1"/>
</dbReference>
<feature type="compositionally biased region" description="Low complexity" evidence="7">
    <location>
        <begin position="481"/>
        <end position="495"/>
    </location>
</feature>
<feature type="region of interest" description="Disordered" evidence="7">
    <location>
        <begin position="465"/>
        <end position="599"/>
    </location>
</feature>
<evidence type="ECO:0000256" key="4">
    <source>
        <dbReference type="ARBA" id="ARBA00022786"/>
    </source>
</evidence>
<sequence>MTTVDKRILIRMRKELIDLERTPPLGVVCYPINDNIVHLHAEIAGPEDTPYQGGSFKIDIHIPEKYPFEPPRCQFLTRVYHPNIDEQGLICLDILKPPPKGAWKPSISVSTMLISLQLLLAQPNPDDPLLVDVATEFKENRDLFKHKAKEYTKQFATGVQETKEIARSGSETRVIRLKELESVNDESDSSTMTFASRFSSTSTVHMPVPPMTTALSFNQGSSASVSTPTERISLARSTHKKLNLARRPTPAAVAAAAAALSAPFVVPRQKSCDQGTVVSPGKDSLTTRDSTQDKQVMTTSTFSVKEEPTAESVQLLESKSTSSQSSYPSLQDTIPASSISTFRNSFPDATSPDTEATIADKKRGHELIKSEEPTTDIEINRKRIKCGKTLVMRSRLMKRLSSPVKEESKYFPGLHSSLPTPLESTPVIPPKKGSTPPPLPPPLTSPLVSKPQKLTISLTMRKSPAPLMAPESSAPTMGFELPVSTLSDSDPSTPSMETDRPITPRSQGGSAIKSPQPQSQGSSVVKLPRANPLTSISSTKLIPKEPSVTKKISSPQGIIGRQRELESHPPISDSSDVSGNLPPVSSFKDKGKSRAVDDIKMNVETPRVTDENESLSSLNSMGAKRLENAFSFMEDHHAPPTTVTSAITASADQQAPLTVAKKRSLLKRIRL</sequence>
<feature type="region of interest" description="Disordered" evidence="7">
    <location>
        <begin position="271"/>
        <end position="310"/>
    </location>
</feature>
<feature type="compositionally biased region" description="Polar residues" evidence="7">
    <location>
        <begin position="287"/>
        <end position="303"/>
    </location>
</feature>
<keyword evidence="10" id="KW-1185">Reference proteome</keyword>
<organism evidence="9 10">
    <name type="scientific">Linnemannia exigua</name>
    <dbReference type="NCBI Taxonomy" id="604196"/>
    <lineage>
        <taxon>Eukaryota</taxon>
        <taxon>Fungi</taxon>
        <taxon>Fungi incertae sedis</taxon>
        <taxon>Mucoromycota</taxon>
        <taxon>Mortierellomycotina</taxon>
        <taxon>Mortierellomycetes</taxon>
        <taxon>Mortierellales</taxon>
        <taxon>Mortierellaceae</taxon>
        <taxon>Linnemannia</taxon>
    </lineage>
</organism>
<keyword evidence="2" id="KW-0808">Transferase</keyword>
<dbReference type="FunFam" id="3.10.110.10:FF:000041">
    <property type="entry name" value="Ubiquitin-conjugating enzyme E2 T"/>
    <property type="match status" value="1"/>
</dbReference>
<evidence type="ECO:0000256" key="1">
    <source>
        <dbReference type="ARBA" id="ARBA00012486"/>
    </source>
</evidence>
<keyword evidence="4" id="KW-0833">Ubl conjugation pathway</keyword>
<comment type="caution">
    <text evidence="9">The sequence shown here is derived from an EMBL/GenBank/DDBJ whole genome shotgun (WGS) entry which is preliminary data.</text>
</comment>
<feature type="compositionally biased region" description="Pro residues" evidence="7">
    <location>
        <begin position="435"/>
        <end position="444"/>
    </location>
</feature>
<accession>A0AAD4D7J8</accession>
<dbReference type="EC" id="2.3.2.23" evidence="1"/>
<dbReference type="GO" id="GO:0061631">
    <property type="term" value="F:ubiquitin conjugating enzyme activity"/>
    <property type="evidence" value="ECO:0007669"/>
    <property type="project" value="UniProtKB-EC"/>
</dbReference>
<protein>
    <recommendedName>
        <fullName evidence="1">E2 ubiquitin-conjugating enzyme</fullName>
        <ecNumber evidence="1">2.3.2.23</ecNumber>
    </recommendedName>
</protein>
<dbReference type="PROSITE" id="PS00183">
    <property type="entry name" value="UBC_1"/>
    <property type="match status" value="1"/>
</dbReference>
<keyword evidence="3" id="KW-0547">Nucleotide-binding</keyword>
<feature type="region of interest" description="Disordered" evidence="7">
    <location>
        <begin position="406"/>
        <end position="450"/>
    </location>
</feature>
<dbReference type="Proteomes" id="UP001194580">
    <property type="component" value="Unassembled WGS sequence"/>
</dbReference>